<dbReference type="EMBL" id="JBBNAE010000001">
    <property type="protein sequence ID" value="KAK9154518.1"/>
    <property type="molecule type" value="Genomic_DNA"/>
</dbReference>
<keyword evidence="2" id="KW-1185">Reference proteome</keyword>
<organism evidence="1 2">
    <name type="scientific">Stephania japonica</name>
    <dbReference type="NCBI Taxonomy" id="461633"/>
    <lineage>
        <taxon>Eukaryota</taxon>
        <taxon>Viridiplantae</taxon>
        <taxon>Streptophyta</taxon>
        <taxon>Embryophyta</taxon>
        <taxon>Tracheophyta</taxon>
        <taxon>Spermatophyta</taxon>
        <taxon>Magnoliopsida</taxon>
        <taxon>Ranunculales</taxon>
        <taxon>Menispermaceae</taxon>
        <taxon>Menispermoideae</taxon>
        <taxon>Cissampelideae</taxon>
        <taxon>Stephania</taxon>
    </lineage>
</organism>
<dbReference type="AlphaFoldDB" id="A0AAP0KML6"/>
<evidence type="ECO:0000313" key="1">
    <source>
        <dbReference type="EMBL" id="KAK9154518.1"/>
    </source>
</evidence>
<name>A0AAP0KML6_9MAGN</name>
<dbReference type="Proteomes" id="UP001417504">
    <property type="component" value="Unassembled WGS sequence"/>
</dbReference>
<evidence type="ECO:0000313" key="2">
    <source>
        <dbReference type="Proteomes" id="UP001417504"/>
    </source>
</evidence>
<proteinExistence type="predicted"/>
<comment type="caution">
    <text evidence="1">The sequence shown here is derived from an EMBL/GenBank/DDBJ whole genome shotgun (WGS) entry which is preliminary data.</text>
</comment>
<reference evidence="1 2" key="1">
    <citation type="submission" date="2024-01" db="EMBL/GenBank/DDBJ databases">
        <title>Genome assemblies of Stephania.</title>
        <authorList>
            <person name="Yang L."/>
        </authorList>
    </citation>
    <scope>NUCLEOTIDE SEQUENCE [LARGE SCALE GENOMIC DNA]</scope>
    <source>
        <strain evidence="1">QJT</strain>
        <tissue evidence="1">Leaf</tissue>
    </source>
</reference>
<gene>
    <name evidence="1" type="ORF">Sjap_001998</name>
</gene>
<sequence length="54" mass="6470">MIMHTPMINIYAMQVNGVEEMEIRHTIYSGSIQPIYIHYLTSPVRIFKPHLYYQ</sequence>
<protein>
    <submittedName>
        <fullName evidence="1">Uncharacterized protein</fullName>
    </submittedName>
</protein>
<accession>A0AAP0KML6</accession>